<sequence>MKRRSQMVDIIFSSLVGDMASRMISALTGQFRKQSMESKLSTIHHLVTKIQSVIEDAEGRQICNNSLLNWLSELNNSAYQGWYVLDMLRYSAADGEEDVEDDGDNRNQSFAMSRFNHAKRLRLAVNTSKAILFRSSDTCELNCVLANLHKISEDLKEFILLLRSQPPMVDRPTTTSLYIDNRIFGRHVVGEKIINFLLQEHNGPFEEALSILPIIGHTGVGKNTLVQLVCNDPRVRNYFPVILYYDFYFMNPTEDSISSTCYHPPRVLTEKFCGKRFLIVFKNIDFRHIQQLKALFPSLRSGKPGSKIIVTSNNRHVSSIGTAKPIILQVLPEAEFWFFFKAHAFGSTDLEENHKLMTIGKAIAQRLKGSFFGAKIVGGMLRANPSPKFWWKVMNSDVWKLPINGNGFAYIQNVTSHLLLPHVKKHYVAVTTALASNCITHPDVQSLCSAGQFVNNPDKRIMGDDGRVHNFDVLLCRSVFPLYTLYHIAHCTMQ</sequence>
<proteinExistence type="inferred from homology"/>
<evidence type="ECO:0000256" key="2">
    <source>
        <dbReference type="ARBA" id="ARBA00022614"/>
    </source>
</evidence>
<dbReference type="PANTHER" id="PTHR33377:SF101">
    <property type="entry name" value="NB-ARC DOMAIN CONTAINING PROTEIN, EXPRESSED"/>
    <property type="match status" value="1"/>
</dbReference>
<evidence type="ECO:0000313" key="8">
    <source>
        <dbReference type="Proteomes" id="UP000007015"/>
    </source>
</evidence>
<evidence type="ECO:0000256" key="5">
    <source>
        <dbReference type="ARBA" id="ARBA00022821"/>
    </source>
</evidence>
<organism evidence="7 8">
    <name type="scientific">Oryza sativa subsp. indica</name>
    <name type="common">Rice</name>
    <dbReference type="NCBI Taxonomy" id="39946"/>
    <lineage>
        <taxon>Eukaryota</taxon>
        <taxon>Viridiplantae</taxon>
        <taxon>Streptophyta</taxon>
        <taxon>Embryophyta</taxon>
        <taxon>Tracheophyta</taxon>
        <taxon>Spermatophyta</taxon>
        <taxon>Magnoliopsida</taxon>
        <taxon>Liliopsida</taxon>
        <taxon>Poales</taxon>
        <taxon>Poaceae</taxon>
        <taxon>BOP clade</taxon>
        <taxon>Oryzoideae</taxon>
        <taxon>Oryzeae</taxon>
        <taxon>Oryzinae</taxon>
        <taxon>Oryza</taxon>
        <taxon>Oryza sativa</taxon>
    </lineage>
</organism>
<accession>B8BPF1</accession>
<dbReference type="EMBL" id="CM000137">
    <property type="protein sequence ID" value="EEC69199.1"/>
    <property type="molecule type" value="Genomic_DNA"/>
</dbReference>
<dbReference type="Gene3D" id="3.40.50.300">
    <property type="entry name" value="P-loop containing nucleotide triphosphate hydrolases"/>
    <property type="match status" value="1"/>
</dbReference>
<evidence type="ECO:0000256" key="3">
    <source>
        <dbReference type="ARBA" id="ARBA00022737"/>
    </source>
</evidence>
<dbReference type="HOGENOM" id="CLU_001090_3_0_1"/>
<name>B8BPF1_ORYSI</name>
<dbReference type="InterPro" id="IPR027417">
    <property type="entry name" value="P-loop_NTPase"/>
</dbReference>
<comment type="similarity">
    <text evidence="1">Belongs to the disease resistance NB-LRR family.</text>
</comment>
<dbReference type="Gramene" id="BGIOSGA037326-TA">
    <property type="protein sequence ID" value="BGIOSGA037326-PA"/>
    <property type="gene ID" value="BGIOSGA037326"/>
</dbReference>
<evidence type="ECO:0000256" key="4">
    <source>
        <dbReference type="ARBA" id="ARBA00022741"/>
    </source>
</evidence>
<keyword evidence="3" id="KW-0677">Repeat</keyword>
<dbReference type="GO" id="GO:0043531">
    <property type="term" value="F:ADP binding"/>
    <property type="evidence" value="ECO:0007669"/>
    <property type="project" value="InterPro"/>
</dbReference>
<dbReference type="AlphaFoldDB" id="B8BPF1"/>
<gene>
    <name evidence="7" type="ORF">OsI_38190</name>
</gene>
<feature type="domain" description="Disease resistance N-terminal" evidence="6">
    <location>
        <begin position="20"/>
        <end position="101"/>
    </location>
</feature>
<protein>
    <recommendedName>
        <fullName evidence="6">Disease resistance N-terminal domain-containing protein</fullName>
    </recommendedName>
</protein>
<keyword evidence="5" id="KW-0611">Plant defense</keyword>
<keyword evidence="4" id="KW-0547">Nucleotide-binding</keyword>
<dbReference type="SUPFAM" id="SSF52540">
    <property type="entry name" value="P-loop containing nucleoside triphosphate hydrolases"/>
    <property type="match status" value="1"/>
</dbReference>
<evidence type="ECO:0000256" key="1">
    <source>
        <dbReference type="ARBA" id="ARBA00008894"/>
    </source>
</evidence>
<dbReference type="Pfam" id="PF18052">
    <property type="entry name" value="Rx_N"/>
    <property type="match status" value="1"/>
</dbReference>
<evidence type="ECO:0000313" key="7">
    <source>
        <dbReference type="EMBL" id="EEC69199.1"/>
    </source>
</evidence>
<keyword evidence="8" id="KW-1185">Reference proteome</keyword>
<reference evidence="7 8" key="1">
    <citation type="journal article" date="2005" name="PLoS Biol.">
        <title>The genomes of Oryza sativa: a history of duplications.</title>
        <authorList>
            <person name="Yu J."/>
            <person name="Wang J."/>
            <person name="Lin W."/>
            <person name="Li S."/>
            <person name="Li H."/>
            <person name="Zhou J."/>
            <person name="Ni P."/>
            <person name="Dong W."/>
            <person name="Hu S."/>
            <person name="Zeng C."/>
            <person name="Zhang J."/>
            <person name="Zhang Y."/>
            <person name="Li R."/>
            <person name="Xu Z."/>
            <person name="Li S."/>
            <person name="Li X."/>
            <person name="Zheng H."/>
            <person name="Cong L."/>
            <person name="Lin L."/>
            <person name="Yin J."/>
            <person name="Geng J."/>
            <person name="Li G."/>
            <person name="Shi J."/>
            <person name="Liu J."/>
            <person name="Lv H."/>
            <person name="Li J."/>
            <person name="Wang J."/>
            <person name="Deng Y."/>
            <person name="Ran L."/>
            <person name="Shi X."/>
            <person name="Wang X."/>
            <person name="Wu Q."/>
            <person name="Li C."/>
            <person name="Ren X."/>
            <person name="Wang J."/>
            <person name="Wang X."/>
            <person name="Li D."/>
            <person name="Liu D."/>
            <person name="Zhang X."/>
            <person name="Ji Z."/>
            <person name="Zhao W."/>
            <person name="Sun Y."/>
            <person name="Zhang Z."/>
            <person name="Bao J."/>
            <person name="Han Y."/>
            <person name="Dong L."/>
            <person name="Ji J."/>
            <person name="Chen P."/>
            <person name="Wu S."/>
            <person name="Liu J."/>
            <person name="Xiao Y."/>
            <person name="Bu D."/>
            <person name="Tan J."/>
            <person name="Yang L."/>
            <person name="Ye C."/>
            <person name="Zhang J."/>
            <person name="Xu J."/>
            <person name="Zhou Y."/>
            <person name="Yu Y."/>
            <person name="Zhang B."/>
            <person name="Zhuang S."/>
            <person name="Wei H."/>
            <person name="Liu B."/>
            <person name="Lei M."/>
            <person name="Yu H."/>
            <person name="Li Y."/>
            <person name="Xu H."/>
            <person name="Wei S."/>
            <person name="He X."/>
            <person name="Fang L."/>
            <person name="Zhang Z."/>
            <person name="Zhang Y."/>
            <person name="Huang X."/>
            <person name="Su Z."/>
            <person name="Tong W."/>
            <person name="Li J."/>
            <person name="Tong Z."/>
            <person name="Li S."/>
            <person name="Ye J."/>
            <person name="Wang L."/>
            <person name="Fang L."/>
            <person name="Lei T."/>
            <person name="Chen C."/>
            <person name="Chen H."/>
            <person name="Xu Z."/>
            <person name="Li H."/>
            <person name="Huang H."/>
            <person name="Zhang F."/>
            <person name="Xu H."/>
            <person name="Li N."/>
            <person name="Zhao C."/>
            <person name="Li S."/>
            <person name="Dong L."/>
            <person name="Huang Y."/>
            <person name="Li L."/>
            <person name="Xi Y."/>
            <person name="Qi Q."/>
            <person name="Li W."/>
            <person name="Zhang B."/>
            <person name="Hu W."/>
            <person name="Zhang Y."/>
            <person name="Tian X."/>
            <person name="Jiao Y."/>
            <person name="Liang X."/>
            <person name="Jin J."/>
            <person name="Gao L."/>
            <person name="Zheng W."/>
            <person name="Hao B."/>
            <person name="Liu S."/>
            <person name="Wang W."/>
            <person name="Yuan L."/>
            <person name="Cao M."/>
            <person name="McDermott J."/>
            <person name="Samudrala R."/>
            <person name="Wang J."/>
            <person name="Wong G.K."/>
            <person name="Yang H."/>
        </authorList>
    </citation>
    <scope>NUCLEOTIDE SEQUENCE [LARGE SCALE GENOMIC DNA]</scope>
    <source>
        <strain evidence="8">cv. 93-11</strain>
    </source>
</reference>
<dbReference type="OMA" id="ASNCITH"/>
<dbReference type="PANTHER" id="PTHR33377">
    <property type="entry name" value="OS10G0134700 PROTEIN-RELATED"/>
    <property type="match status" value="1"/>
</dbReference>
<dbReference type="InterPro" id="IPR041118">
    <property type="entry name" value="Rx_N"/>
</dbReference>
<dbReference type="STRING" id="39946.B8BPF1"/>
<keyword evidence="2" id="KW-0433">Leucine-rich repeat</keyword>
<evidence type="ECO:0000259" key="6">
    <source>
        <dbReference type="Pfam" id="PF18052"/>
    </source>
</evidence>
<dbReference type="GO" id="GO:0006952">
    <property type="term" value="P:defense response"/>
    <property type="evidence" value="ECO:0007669"/>
    <property type="project" value="UniProtKB-KW"/>
</dbReference>
<dbReference type="Proteomes" id="UP000007015">
    <property type="component" value="Chromosome 12"/>
</dbReference>